<reference evidence="6 7" key="1">
    <citation type="submission" date="2019-06" db="EMBL/GenBank/DDBJ databases">
        <title>Sequencing the genomes of 1000 actinobacteria strains.</title>
        <authorList>
            <person name="Klenk H.-P."/>
        </authorList>
    </citation>
    <scope>NUCLEOTIDE SEQUENCE [LARGE SCALE GENOMIC DNA]</scope>
    <source>
        <strain evidence="6 7">DSM 105492</strain>
    </source>
</reference>
<evidence type="ECO:0000256" key="4">
    <source>
        <dbReference type="RuleBase" id="RU003513"/>
    </source>
</evidence>
<dbReference type="EC" id="5.1.3.14" evidence="3"/>
<accession>A0A543FLE1</accession>
<keyword evidence="7" id="KW-1185">Reference proteome</keyword>
<dbReference type="RefSeq" id="WP_141892975.1">
    <property type="nucleotide sequence ID" value="NZ_BAABLH010000007.1"/>
</dbReference>
<protein>
    <recommendedName>
        <fullName evidence="3">UDP-N-acetylglucosamine 2-epimerase (non-hydrolyzing)</fullName>
        <ecNumber evidence="3">5.1.3.14</ecNumber>
    </recommendedName>
</protein>
<evidence type="ECO:0000259" key="5">
    <source>
        <dbReference type="Pfam" id="PF02350"/>
    </source>
</evidence>
<dbReference type="Pfam" id="PF02350">
    <property type="entry name" value="Epimerase_2"/>
    <property type="match status" value="1"/>
</dbReference>
<evidence type="ECO:0000256" key="2">
    <source>
        <dbReference type="ARBA" id="ARBA00038209"/>
    </source>
</evidence>
<dbReference type="SUPFAM" id="SSF53756">
    <property type="entry name" value="UDP-Glycosyltransferase/glycogen phosphorylase"/>
    <property type="match status" value="1"/>
</dbReference>
<dbReference type="EMBL" id="VFPE01000001">
    <property type="protein sequence ID" value="TQM34516.1"/>
    <property type="molecule type" value="Genomic_DNA"/>
</dbReference>
<proteinExistence type="inferred from homology"/>
<dbReference type="PANTHER" id="PTHR43174:SF2">
    <property type="entry name" value="UDP-N-ACETYLGLUCOSAMINE 2-EPIMERASE"/>
    <property type="match status" value="1"/>
</dbReference>
<feature type="domain" description="UDP-N-acetylglucosamine 2-epimerase" evidence="5">
    <location>
        <begin position="98"/>
        <end position="311"/>
    </location>
</feature>
<evidence type="ECO:0000256" key="3">
    <source>
        <dbReference type="ARBA" id="ARBA00038858"/>
    </source>
</evidence>
<dbReference type="GO" id="GO:0008761">
    <property type="term" value="F:UDP-N-acetylglucosamine 2-epimerase activity"/>
    <property type="evidence" value="ECO:0007669"/>
    <property type="project" value="UniProtKB-EC"/>
</dbReference>
<evidence type="ECO:0000313" key="7">
    <source>
        <dbReference type="Proteomes" id="UP000320235"/>
    </source>
</evidence>
<name>A0A543FLE1_9MICO</name>
<dbReference type="Gene3D" id="3.40.50.2000">
    <property type="entry name" value="Glycogen Phosphorylase B"/>
    <property type="match status" value="2"/>
</dbReference>
<keyword evidence="1 4" id="KW-0413">Isomerase</keyword>
<dbReference type="OrthoDB" id="9803238at2"/>
<sequence length="372" mass="40602">MIIFIYGTTAEAIKIAPVARRLDALGVPYQQWVTQQHTESLRRAIPELGLTPPDRVIADGWRGRPLQSPIQMVGWVFDVLGWTMRNIRSIRRSLPAGSVVIVHGDTVTTVLGTFIGRRLRVPVAHVEAGLRSGDWRNPFPEELDRRIVGRFADIHYVPSEEAADNLSGKPNVVLTHGNTAKDAVRDVTGRASASGEGEAEPYGLVLLHRYEFISVPSLVRDTLRTLEADSPLPLRIIVDSYSSSAIALAIEELGFEKFTLMTKLEHSEFVATMSEASFIVTDSGGIQQEAAALGVPTLIHRKVTEGREGFGTTAVLSGWDLGVLSQFLSSYRDYRKSGGTIEESPSDVIVADLVARGLAVPSQVEESNPPRG</sequence>
<dbReference type="PANTHER" id="PTHR43174">
    <property type="entry name" value="UDP-N-ACETYLGLUCOSAMINE 2-EPIMERASE"/>
    <property type="match status" value="1"/>
</dbReference>
<dbReference type="AlphaFoldDB" id="A0A543FLE1"/>
<dbReference type="InterPro" id="IPR029767">
    <property type="entry name" value="WecB-like"/>
</dbReference>
<evidence type="ECO:0000313" key="6">
    <source>
        <dbReference type="EMBL" id="TQM34516.1"/>
    </source>
</evidence>
<comment type="similarity">
    <text evidence="2 4">Belongs to the UDP-N-acetylglucosamine 2-epimerase family.</text>
</comment>
<gene>
    <name evidence="6" type="ORF">FB391_0804</name>
</gene>
<dbReference type="Proteomes" id="UP000320235">
    <property type="component" value="Unassembled WGS sequence"/>
</dbReference>
<dbReference type="InterPro" id="IPR003331">
    <property type="entry name" value="UDP_GlcNAc_Epimerase_2_dom"/>
</dbReference>
<organism evidence="6 7">
    <name type="scientific">Microbacterium kyungheense</name>
    <dbReference type="NCBI Taxonomy" id="1263636"/>
    <lineage>
        <taxon>Bacteria</taxon>
        <taxon>Bacillati</taxon>
        <taxon>Actinomycetota</taxon>
        <taxon>Actinomycetes</taxon>
        <taxon>Micrococcales</taxon>
        <taxon>Microbacteriaceae</taxon>
        <taxon>Microbacterium</taxon>
    </lineage>
</organism>
<evidence type="ECO:0000256" key="1">
    <source>
        <dbReference type="ARBA" id="ARBA00023235"/>
    </source>
</evidence>
<comment type="caution">
    <text evidence="6">The sequence shown here is derived from an EMBL/GenBank/DDBJ whole genome shotgun (WGS) entry which is preliminary data.</text>
</comment>